<dbReference type="Gene3D" id="3.40.50.720">
    <property type="entry name" value="NAD(P)-binding Rossmann-like Domain"/>
    <property type="match status" value="1"/>
</dbReference>
<dbReference type="SUPFAM" id="SSF51735">
    <property type="entry name" value="NAD(P)-binding Rossmann-fold domains"/>
    <property type="match status" value="1"/>
</dbReference>
<name>A0ABV2Q7U9_9BURK</name>
<dbReference type="NCBIfam" id="NF005559">
    <property type="entry name" value="PRK07231.1"/>
    <property type="match status" value="1"/>
</dbReference>
<evidence type="ECO:0000313" key="3">
    <source>
        <dbReference type="Proteomes" id="UP001549320"/>
    </source>
</evidence>
<dbReference type="EC" id="1.1.1.76" evidence="2"/>
<protein>
    <submittedName>
        <fullName evidence="2">Meso-butanediol dehydrogenase/(S,S)-butanediol dehydrogenase/diacetyl reductase</fullName>
        <ecNumber evidence="2">1.1.1.-</ecNumber>
        <ecNumber evidence="2">1.1.1.304</ecNumber>
        <ecNumber evidence="2">1.1.1.76</ecNumber>
    </submittedName>
</protein>
<dbReference type="GO" id="GO:0047512">
    <property type="term" value="F:(S,S)-butanediol dehydrogenase activity"/>
    <property type="evidence" value="ECO:0007669"/>
    <property type="project" value="UniProtKB-EC"/>
</dbReference>
<dbReference type="Pfam" id="PF13561">
    <property type="entry name" value="adh_short_C2"/>
    <property type="match status" value="1"/>
</dbReference>
<reference evidence="2 3" key="1">
    <citation type="submission" date="2024-06" db="EMBL/GenBank/DDBJ databases">
        <title>Sorghum-associated microbial communities from plants grown in Nebraska, USA.</title>
        <authorList>
            <person name="Schachtman D."/>
        </authorList>
    </citation>
    <scope>NUCLEOTIDE SEQUENCE [LARGE SCALE GENOMIC DNA]</scope>
    <source>
        <strain evidence="2 3">2709</strain>
    </source>
</reference>
<comment type="caution">
    <text evidence="2">The sequence shown here is derived from an EMBL/GenBank/DDBJ whole genome shotgun (WGS) entry which is preliminary data.</text>
</comment>
<organism evidence="2 3">
    <name type="scientific">Ottowia thiooxydans</name>
    <dbReference type="NCBI Taxonomy" id="219182"/>
    <lineage>
        <taxon>Bacteria</taxon>
        <taxon>Pseudomonadati</taxon>
        <taxon>Pseudomonadota</taxon>
        <taxon>Betaproteobacteria</taxon>
        <taxon>Burkholderiales</taxon>
        <taxon>Comamonadaceae</taxon>
        <taxon>Ottowia</taxon>
    </lineage>
</organism>
<dbReference type="GO" id="GO:0052588">
    <property type="term" value="F:diacetyl reductase ((S)-acetoin forming) (NAD+) activity"/>
    <property type="evidence" value="ECO:0007669"/>
    <property type="project" value="UniProtKB-EC"/>
</dbReference>
<dbReference type="InterPro" id="IPR036291">
    <property type="entry name" value="NAD(P)-bd_dom_sf"/>
</dbReference>
<dbReference type="EMBL" id="JBEPSH010000004">
    <property type="protein sequence ID" value="MET4577099.1"/>
    <property type="molecule type" value="Genomic_DNA"/>
</dbReference>
<evidence type="ECO:0000313" key="2">
    <source>
        <dbReference type="EMBL" id="MET4577099.1"/>
    </source>
</evidence>
<dbReference type="Proteomes" id="UP001549320">
    <property type="component" value="Unassembled WGS sequence"/>
</dbReference>
<dbReference type="PANTHER" id="PTHR42760">
    <property type="entry name" value="SHORT-CHAIN DEHYDROGENASES/REDUCTASES FAMILY MEMBER"/>
    <property type="match status" value="1"/>
</dbReference>
<keyword evidence="2" id="KW-0560">Oxidoreductase</keyword>
<comment type="similarity">
    <text evidence="1">Belongs to the short-chain dehydrogenases/reductases (SDR) family.</text>
</comment>
<gene>
    <name evidence="2" type="ORF">ABIE13_002210</name>
</gene>
<dbReference type="PRINTS" id="PR00081">
    <property type="entry name" value="GDHRDH"/>
</dbReference>
<dbReference type="PANTHER" id="PTHR42760:SF135">
    <property type="entry name" value="BLL7886 PROTEIN"/>
    <property type="match status" value="1"/>
</dbReference>
<keyword evidence="3" id="KW-1185">Reference proteome</keyword>
<dbReference type="PRINTS" id="PR00080">
    <property type="entry name" value="SDRFAMILY"/>
</dbReference>
<sequence length="257" mass="26484">MSLSASNAGLLEGRLAFVTGAAGGIGQAIAVAYAQEGARVIITDRDAAACADTLAQVQAAGSEGWVYALDVTDNDAVVRLAAQVDAEIGSIDILVNNAGVILREGLDSPQAHAAVRKVMDVNVIGVFNVMHAFLPALRKTRGNVINISSGASFHGQPKAVGYSASKAAVRLLSQSMVADLAGSGIRVNVIAPGVIVTPMTDATRSNPERLERFMARIPSGRLGRAEEIARPAVFLASDMASYVNGVTLAVDGGYLAV</sequence>
<proteinExistence type="inferred from homology"/>
<dbReference type="InterPro" id="IPR002347">
    <property type="entry name" value="SDR_fam"/>
</dbReference>
<accession>A0ABV2Q7U9</accession>
<evidence type="ECO:0000256" key="1">
    <source>
        <dbReference type="ARBA" id="ARBA00006484"/>
    </source>
</evidence>
<dbReference type="EC" id="1.1.1.304" evidence="2"/>
<dbReference type="EC" id="1.1.1.-" evidence="2"/>
<dbReference type="RefSeq" id="WP_354443201.1">
    <property type="nucleotide sequence ID" value="NZ_JBEPSH010000004.1"/>
</dbReference>